<gene>
    <name evidence="2" type="ORF">BXYJ_LOCUS15628</name>
</gene>
<dbReference type="Proteomes" id="UP000659654">
    <property type="component" value="Unassembled WGS sequence"/>
</dbReference>
<dbReference type="EMBL" id="CAJFDI010000006">
    <property type="protein sequence ID" value="CAD5235537.1"/>
    <property type="molecule type" value="Genomic_DNA"/>
</dbReference>
<organism evidence="2 3">
    <name type="scientific">Bursaphelenchus xylophilus</name>
    <name type="common">Pinewood nematode worm</name>
    <name type="synonym">Aphelenchoides xylophilus</name>
    <dbReference type="NCBI Taxonomy" id="6326"/>
    <lineage>
        <taxon>Eukaryota</taxon>
        <taxon>Metazoa</taxon>
        <taxon>Ecdysozoa</taxon>
        <taxon>Nematoda</taxon>
        <taxon>Chromadorea</taxon>
        <taxon>Rhabditida</taxon>
        <taxon>Tylenchina</taxon>
        <taxon>Tylenchomorpha</taxon>
        <taxon>Aphelenchoidea</taxon>
        <taxon>Aphelenchoididae</taxon>
        <taxon>Bursaphelenchus</taxon>
    </lineage>
</organism>
<dbReference type="EMBL" id="CAJFCV020000006">
    <property type="protein sequence ID" value="CAG9131970.1"/>
    <property type="molecule type" value="Genomic_DNA"/>
</dbReference>
<evidence type="ECO:0000256" key="1">
    <source>
        <dbReference type="SAM" id="MobiDB-lite"/>
    </source>
</evidence>
<dbReference type="OrthoDB" id="10561986at2759"/>
<evidence type="ECO:0000313" key="3">
    <source>
        <dbReference type="Proteomes" id="UP000659654"/>
    </source>
</evidence>
<accession>A0A7I8X9A2</accession>
<reference evidence="2" key="1">
    <citation type="submission" date="2020-09" db="EMBL/GenBank/DDBJ databases">
        <authorList>
            <person name="Kikuchi T."/>
        </authorList>
    </citation>
    <scope>NUCLEOTIDE SEQUENCE</scope>
    <source>
        <strain evidence="2">Ka4C1</strain>
    </source>
</reference>
<sequence length="110" mass="12895">MTGAELTRDLLNPLYLKLFLSNLAVMSENPSPSESRPETSEEAGNVRPRETKRAYHLVEHLMPKERIHIGPPPFVGTWEEMNRLPKWEHIEEAIRVLKREEELKHTFNRP</sequence>
<feature type="region of interest" description="Disordered" evidence="1">
    <location>
        <begin position="27"/>
        <end position="51"/>
    </location>
</feature>
<dbReference type="SMR" id="A0A7I8X9A2"/>
<keyword evidence="3" id="KW-1185">Reference proteome</keyword>
<dbReference type="AlphaFoldDB" id="A0A7I8X9A2"/>
<proteinExistence type="predicted"/>
<name>A0A7I8X9A2_BURXY</name>
<comment type="caution">
    <text evidence="2">The sequence shown here is derived from an EMBL/GenBank/DDBJ whole genome shotgun (WGS) entry which is preliminary data.</text>
</comment>
<evidence type="ECO:0000313" key="2">
    <source>
        <dbReference type="EMBL" id="CAD5235537.1"/>
    </source>
</evidence>
<protein>
    <submittedName>
        <fullName evidence="2">(pine wood nematode) hypothetical protein</fullName>
    </submittedName>
</protein>
<dbReference type="Proteomes" id="UP000582659">
    <property type="component" value="Unassembled WGS sequence"/>
</dbReference>